<dbReference type="PANTHER" id="PTHR47219">
    <property type="entry name" value="RAB GTPASE-ACTIVATING PROTEIN 1-LIKE"/>
    <property type="match status" value="1"/>
</dbReference>
<evidence type="ECO:0000313" key="3">
    <source>
        <dbReference type="EMBL" id="KRX08553.1"/>
    </source>
</evidence>
<sequence length="726" mass="86450">MGKNYSQFKSNKELLKTFFESDDQNLGYYQSIEQQLSLKKIIFNKIKNIFQKIQQNVKIEQEKVSIETIKPFIQDTLDVCQNLTNTLNQDEFQIYIENKNFNKSMIKEIMNQSQIQYDQIQDQGQEMLNLHTNSSQQLESSESQIDEKLYDSGLDFKFKQILNKQLSSPQNGEKDESDKNSNFIYNQKQEESQNFSQIVHSEKQQQEITKIEKQKSNDQKLQKEQSFQSIQDFEFDSDQFDSDFEDDESKNHKHIQQNINIENKKQLQKNNSNSNQNVQLKQLLSQSQIRKHEKSSGILKKSQMDIKQIIEKNKQSFQNNTNQKEQQDQKNQNQQQQTNSNKNEMTKSQIANIIKQHKQNQIKKQQLEQIEKVEKRVSNQDLQSENNKVKLHFNVKNQEKQQISKNILPIQNNMPNILSQVEKNKLKNDEKSFISEGEWFRILNESIPLSQIDPEKVKMSFIKGLPQRLRRRIWTLYVYEKGAIQLKQNEFEQLYLIDSCMDEQINKDLDRTKLNCSFTKIPLWESHTQLFKILRAYANLDPEIGYIQGLNNIAMSILMTMSDYQEDKINQQPPTEIMQRYDQISFNAFSVFVYIMQDMEHKNLLLSNTQQLIDKILSFDTTLKQIYQKIYEHFNSFNVNGYTLYTHYFITLLSYSASQKFVERVFDLYLIKGQEVIDYLLLKMIEGCQDKIMKIKDATQIFKFIKYELCDYYFEKNKYSFDKLFQ</sequence>
<organism evidence="3 4">
    <name type="scientific">Pseudocohnilembus persalinus</name>
    <name type="common">Ciliate</name>
    <dbReference type="NCBI Taxonomy" id="266149"/>
    <lineage>
        <taxon>Eukaryota</taxon>
        <taxon>Sar</taxon>
        <taxon>Alveolata</taxon>
        <taxon>Ciliophora</taxon>
        <taxon>Intramacronucleata</taxon>
        <taxon>Oligohymenophorea</taxon>
        <taxon>Scuticociliatia</taxon>
        <taxon>Philasterida</taxon>
        <taxon>Pseudocohnilembidae</taxon>
        <taxon>Pseudocohnilembus</taxon>
    </lineage>
</organism>
<accession>A0A0V0R206</accession>
<dbReference type="Proteomes" id="UP000054937">
    <property type="component" value="Unassembled WGS sequence"/>
</dbReference>
<dbReference type="InParanoid" id="A0A0V0R206"/>
<dbReference type="OrthoDB" id="294251at2759"/>
<feature type="region of interest" description="Disordered" evidence="1">
    <location>
        <begin position="319"/>
        <end position="344"/>
    </location>
</feature>
<dbReference type="SMART" id="SM00164">
    <property type="entry name" value="TBC"/>
    <property type="match status" value="1"/>
</dbReference>
<dbReference type="GO" id="GO:0005096">
    <property type="term" value="F:GTPase activator activity"/>
    <property type="evidence" value="ECO:0007669"/>
    <property type="project" value="TreeGrafter"/>
</dbReference>
<gene>
    <name evidence="3" type="ORF">PPERSA_13034</name>
</gene>
<reference evidence="3 4" key="1">
    <citation type="journal article" date="2015" name="Sci. Rep.">
        <title>Genome of the facultative scuticociliatosis pathogen Pseudocohnilembus persalinus provides insight into its virulence through horizontal gene transfer.</title>
        <authorList>
            <person name="Xiong J."/>
            <person name="Wang G."/>
            <person name="Cheng J."/>
            <person name="Tian M."/>
            <person name="Pan X."/>
            <person name="Warren A."/>
            <person name="Jiang C."/>
            <person name="Yuan D."/>
            <person name="Miao W."/>
        </authorList>
    </citation>
    <scope>NUCLEOTIDE SEQUENCE [LARGE SCALE GENOMIC DNA]</scope>
    <source>
        <strain evidence="3">36N120E</strain>
    </source>
</reference>
<evidence type="ECO:0000259" key="2">
    <source>
        <dbReference type="PROSITE" id="PS50086"/>
    </source>
</evidence>
<dbReference type="AlphaFoldDB" id="A0A0V0R206"/>
<name>A0A0V0R206_PSEPJ</name>
<dbReference type="EMBL" id="LDAU01000063">
    <property type="protein sequence ID" value="KRX08553.1"/>
    <property type="molecule type" value="Genomic_DNA"/>
</dbReference>
<dbReference type="Gene3D" id="1.10.8.270">
    <property type="entry name" value="putative rabgap domain of human tbc1 domain family member 14 like domains"/>
    <property type="match status" value="1"/>
</dbReference>
<protein>
    <submittedName>
        <fullName evidence="3">Rab-GTPase-TBC domain</fullName>
    </submittedName>
</protein>
<dbReference type="OMA" id="EYAPIIM"/>
<comment type="caution">
    <text evidence="3">The sequence shown here is derived from an EMBL/GenBank/DDBJ whole genome shotgun (WGS) entry which is preliminary data.</text>
</comment>
<evidence type="ECO:0000313" key="4">
    <source>
        <dbReference type="Proteomes" id="UP000054937"/>
    </source>
</evidence>
<dbReference type="InterPro" id="IPR035969">
    <property type="entry name" value="Rab-GAP_TBC_sf"/>
</dbReference>
<dbReference type="PROSITE" id="PS50086">
    <property type="entry name" value="TBC_RABGAP"/>
    <property type="match status" value="1"/>
</dbReference>
<dbReference type="InterPro" id="IPR050302">
    <property type="entry name" value="Rab_GAP_TBC_domain"/>
</dbReference>
<dbReference type="Pfam" id="PF00566">
    <property type="entry name" value="RabGAP-TBC"/>
    <property type="match status" value="1"/>
</dbReference>
<dbReference type="Gene3D" id="1.10.472.80">
    <property type="entry name" value="Ypt/Rab-GAP domain of gyp1p, domain 3"/>
    <property type="match status" value="1"/>
</dbReference>
<proteinExistence type="predicted"/>
<dbReference type="SUPFAM" id="SSF47923">
    <property type="entry name" value="Ypt/Rab-GAP domain of gyp1p"/>
    <property type="match status" value="2"/>
</dbReference>
<dbReference type="PANTHER" id="PTHR47219:SF9">
    <property type="entry name" value="GTPASE ACTIVATING PROTEIN AND CENTROSOME-ASSOCIATED, ISOFORM B"/>
    <property type="match status" value="1"/>
</dbReference>
<feature type="domain" description="Rab-GAP TBC" evidence="2">
    <location>
        <begin position="464"/>
        <end position="673"/>
    </location>
</feature>
<dbReference type="GO" id="GO:0031267">
    <property type="term" value="F:small GTPase binding"/>
    <property type="evidence" value="ECO:0007669"/>
    <property type="project" value="TreeGrafter"/>
</dbReference>
<evidence type="ECO:0000256" key="1">
    <source>
        <dbReference type="SAM" id="MobiDB-lite"/>
    </source>
</evidence>
<keyword evidence="4" id="KW-1185">Reference proteome</keyword>
<dbReference type="InterPro" id="IPR000195">
    <property type="entry name" value="Rab-GAP-TBC_dom"/>
</dbReference>